<keyword evidence="5" id="KW-0862">Zinc</keyword>
<keyword evidence="7" id="KW-0175">Coiled coil</keyword>
<evidence type="ECO:0000256" key="6">
    <source>
        <dbReference type="ARBA" id="ARBA00023015"/>
    </source>
</evidence>
<evidence type="ECO:0000256" key="10">
    <source>
        <dbReference type="ARBA" id="ARBA00023242"/>
    </source>
</evidence>
<evidence type="ECO:0000313" key="15">
    <source>
        <dbReference type="Proteomes" id="UP000826195"/>
    </source>
</evidence>
<organism evidence="14 15">
    <name type="scientific">Cotesia glomerata</name>
    <name type="common">Lepidopteran parasitic wasp</name>
    <name type="synonym">Apanteles glomeratus</name>
    <dbReference type="NCBI Taxonomy" id="32391"/>
    <lineage>
        <taxon>Eukaryota</taxon>
        <taxon>Metazoa</taxon>
        <taxon>Ecdysozoa</taxon>
        <taxon>Arthropoda</taxon>
        <taxon>Hexapoda</taxon>
        <taxon>Insecta</taxon>
        <taxon>Pterygota</taxon>
        <taxon>Neoptera</taxon>
        <taxon>Endopterygota</taxon>
        <taxon>Hymenoptera</taxon>
        <taxon>Apocrita</taxon>
        <taxon>Ichneumonoidea</taxon>
        <taxon>Braconidae</taxon>
        <taxon>Microgastrinae</taxon>
        <taxon>Cotesia</taxon>
    </lineage>
</organism>
<comment type="caution">
    <text evidence="14">The sequence shown here is derived from an EMBL/GenBank/DDBJ whole genome shotgun (WGS) entry which is preliminary data.</text>
</comment>
<protein>
    <recommendedName>
        <fullName evidence="13">THAP-type domain-containing protein</fullName>
    </recommendedName>
</protein>
<evidence type="ECO:0000256" key="3">
    <source>
        <dbReference type="ARBA" id="ARBA00022723"/>
    </source>
</evidence>
<evidence type="ECO:0000256" key="7">
    <source>
        <dbReference type="ARBA" id="ARBA00023054"/>
    </source>
</evidence>
<dbReference type="SUPFAM" id="SSF57716">
    <property type="entry name" value="Glucocorticoid receptor-like (DNA-binding domain)"/>
    <property type="match status" value="1"/>
</dbReference>
<evidence type="ECO:0000256" key="12">
    <source>
        <dbReference type="PROSITE-ProRule" id="PRU00309"/>
    </source>
</evidence>
<evidence type="ECO:0000256" key="11">
    <source>
        <dbReference type="ARBA" id="ARBA00023306"/>
    </source>
</evidence>
<keyword evidence="3" id="KW-0479">Metal-binding</keyword>
<comment type="similarity">
    <text evidence="2">Belongs to the THAP1 family.</text>
</comment>
<keyword evidence="6" id="KW-0805">Transcription regulation</keyword>
<evidence type="ECO:0000256" key="9">
    <source>
        <dbReference type="ARBA" id="ARBA00023163"/>
    </source>
</evidence>
<evidence type="ECO:0000313" key="14">
    <source>
        <dbReference type="EMBL" id="KAH0540284.1"/>
    </source>
</evidence>
<evidence type="ECO:0000256" key="2">
    <source>
        <dbReference type="ARBA" id="ARBA00006177"/>
    </source>
</evidence>
<evidence type="ECO:0000256" key="4">
    <source>
        <dbReference type="ARBA" id="ARBA00022771"/>
    </source>
</evidence>
<dbReference type="InterPro" id="IPR026516">
    <property type="entry name" value="THAP1/10"/>
</dbReference>
<sequence length="227" mass="26344">MEVIKLTPRKKNKSRVYCAVNGCGSKSHENLEISFHAIPKPGSSFVYIENLFGKKEKIDRFKDWQRDLKLKNINPHMRVCSLHFERNDFVLPDIISKKMTLKKTSVPSCNLMDRKVSIDVEKNKEARHHRQVNRSLKKIAVEKNKNISENCSLVNIENIVTDKSEEMCFINDNVVEMPLNKSYNDIGVQVETLFINPSFMDFIKTEDDFRTATGIQSYQMLETIVEL</sequence>
<dbReference type="GO" id="GO:0005654">
    <property type="term" value="C:nucleoplasm"/>
    <property type="evidence" value="ECO:0007669"/>
    <property type="project" value="UniProtKB-SubCell"/>
</dbReference>
<feature type="domain" description="THAP-type" evidence="13">
    <location>
        <begin position="13"/>
        <end position="110"/>
    </location>
</feature>
<dbReference type="PANTHER" id="PTHR46600:SF1">
    <property type="entry name" value="THAP DOMAIN-CONTAINING PROTEIN 1"/>
    <property type="match status" value="1"/>
</dbReference>
<evidence type="ECO:0000259" key="13">
    <source>
        <dbReference type="PROSITE" id="PS50950"/>
    </source>
</evidence>
<keyword evidence="8 12" id="KW-0238">DNA-binding</keyword>
<proteinExistence type="inferred from homology"/>
<evidence type="ECO:0000256" key="1">
    <source>
        <dbReference type="ARBA" id="ARBA00004642"/>
    </source>
</evidence>
<name>A0AAV7I2V0_COTGL</name>
<dbReference type="EMBL" id="JAHXZJ010002609">
    <property type="protein sequence ID" value="KAH0540284.1"/>
    <property type="molecule type" value="Genomic_DNA"/>
</dbReference>
<accession>A0AAV7I2V0</accession>
<comment type="subcellular location">
    <subcellularLocation>
        <location evidence="1">Nucleus</location>
        <location evidence="1">Nucleoplasm</location>
    </subcellularLocation>
</comment>
<evidence type="ECO:0000256" key="5">
    <source>
        <dbReference type="ARBA" id="ARBA00022833"/>
    </source>
</evidence>
<keyword evidence="15" id="KW-1185">Reference proteome</keyword>
<reference evidence="14 15" key="1">
    <citation type="journal article" date="2021" name="J. Hered.">
        <title>A chromosome-level genome assembly of the parasitoid wasp, Cotesia glomerata (Hymenoptera: Braconidae).</title>
        <authorList>
            <person name="Pinto B.J."/>
            <person name="Weis J.J."/>
            <person name="Gamble T."/>
            <person name="Ode P.J."/>
            <person name="Paul R."/>
            <person name="Zaspel J.M."/>
        </authorList>
    </citation>
    <scope>NUCLEOTIDE SEQUENCE [LARGE SCALE GENOMIC DNA]</scope>
    <source>
        <strain evidence="14">CgM1</strain>
    </source>
</reference>
<dbReference type="SMART" id="SM00980">
    <property type="entry name" value="THAP"/>
    <property type="match status" value="1"/>
</dbReference>
<dbReference type="PANTHER" id="PTHR46600">
    <property type="entry name" value="THAP DOMAIN-CONTAINING"/>
    <property type="match status" value="1"/>
</dbReference>
<gene>
    <name evidence="14" type="ORF">KQX54_015510</name>
</gene>
<keyword evidence="10" id="KW-0539">Nucleus</keyword>
<keyword evidence="9" id="KW-0804">Transcription</keyword>
<keyword evidence="11" id="KW-0131">Cell cycle</keyword>
<dbReference type="InterPro" id="IPR006612">
    <property type="entry name" value="THAP_Znf"/>
</dbReference>
<dbReference type="Proteomes" id="UP000826195">
    <property type="component" value="Unassembled WGS sequence"/>
</dbReference>
<dbReference type="GO" id="GO:0043565">
    <property type="term" value="F:sequence-specific DNA binding"/>
    <property type="evidence" value="ECO:0007669"/>
    <property type="project" value="InterPro"/>
</dbReference>
<dbReference type="GO" id="GO:0008270">
    <property type="term" value="F:zinc ion binding"/>
    <property type="evidence" value="ECO:0007669"/>
    <property type="project" value="UniProtKB-KW"/>
</dbReference>
<keyword evidence="4 12" id="KW-0863">Zinc-finger</keyword>
<dbReference type="AlphaFoldDB" id="A0AAV7I2V0"/>
<dbReference type="PROSITE" id="PS50950">
    <property type="entry name" value="ZF_THAP"/>
    <property type="match status" value="1"/>
</dbReference>
<dbReference type="Pfam" id="PF05485">
    <property type="entry name" value="THAP"/>
    <property type="match status" value="1"/>
</dbReference>
<evidence type="ECO:0000256" key="8">
    <source>
        <dbReference type="ARBA" id="ARBA00023125"/>
    </source>
</evidence>